<dbReference type="CDD" id="cd07344">
    <property type="entry name" value="M48_yhfN_like"/>
    <property type="match status" value="1"/>
</dbReference>
<accession>A0ABX1LXZ2</accession>
<feature type="domain" description="YgjP-like metallopeptidase" evidence="1">
    <location>
        <begin position="31"/>
        <end position="242"/>
    </location>
</feature>
<evidence type="ECO:0000313" key="3">
    <source>
        <dbReference type="Proteomes" id="UP000738376"/>
    </source>
</evidence>
<dbReference type="InterPro" id="IPR002725">
    <property type="entry name" value="YgjP-like_metallopeptidase"/>
</dbReference>
<organism evidence="2 3">
    <name type="scientific">Pseudanabaena yagii GIHE-NHR1</name>
    <dbReference type="NCBI Taxonomy" id="2722753"/>
    <lineage>
        <taxon>Bacteria</taxon>
        <taxon>Bacillati</taxon>
        <taxon>Cyanobacteriota</taxon>
        <taxon>Cyanophyceae</taxon>
        <taxon>Pseudanabaenales</taxon>
        <taxon>Pseudanabaenaceae</taxon>
        <taxon>Pseudanabaena</taxon>
        <taxon>Pseudanabaena yagii</taxon>
    </lineage>
</organism>
<dbReference type="EMBL" id="JAAVJL010000002">
    <property type="protein sequence ID" value="NMF60103.1"/>
    <property type="molecule type" value="Genomic_DNA"/>
</dbReference>
<dbReference type="Pfam" id="PF01863">
    <property type="entry name" value="YgjP-like"/>
    <property type="match status" value="1"/>
</dbReference>
<gene>
    <name evidence="2" type="ORF">HC246_19255</name>
</gene>
<dbReference type="PANTHER" id="PTHR30399">
    <property type="entry name" value="UNCHARACTERIZED PROTEIN YGJP"/>
    <property type="match status" value="1"/>
</dbReference>
<keyword evidence="3" id="KW-1185">Reference proteome</keyword>
<dbReference type="Proteomes" id="UP000738376">
    <property type="component" value="Unassembled WGS sequence"/>
</dbReference>
<evidence type="ECO:0000313" key="2">
    <source>
        <dbReference type="EMBL" id="NMF60103.1"/>
    </source>
</evidence>
<dbReference type="InterPro" id="IPR053136">
    <property type="entry name" value="UTP_pyrophosphatase-like"/>
</dbReference>
<proteinExistence type="predicted"/>
<evidence type="ECO:0000259" key="1">
    <source>
        <dbReference type="Pfam" id="PF01863"/>
    </source>
</evidence>
<dbReference type="Gene3D" id="3.30.2010.10">
    <property type="entry name" value="Metalloproteases ('zincins'), catalytic domain"/>
    <property type="match status" value="1"/>
</dbReference>
<protein>
    <submittedName>
        <fullName evidence="2">M48 family metallopeptidase</fullName>
    </submittedName>
</protein>
<name>A0ABX1LXZ2_9CYAN</name>
<sequence>MGSRSPSLANPINPELPAYTVRISDRAKCVRLALSVDKGLEVVIPKNYDHLKIPELIHQKRDWIIRNQRKLDEREAFLQSQAPHELPDVIKLRSLGEEWQIIYNQTVTKFGSITISEQKEQFQLIISGNVTDTEGCKTLLKQWLMRKAEKHLFSWLRRVSIQINLPYCTTTIRGQKTLWGSCSSDRNISLNYKLLFLETKVVEYVLIHELCHTIHMNHSAKFWNLVSKFEPNYKTLDESLKQAWQIVPAWVGL</sequence>
<dbReference type="RefSeq" id="WP_169365045.1">
    <property type="nucleotide sequence ID" value="NZ_JAAVJL010000002.1"/>
</dbReference>
<comment type="caution">
    <text evidence="2">The sequence shown here is derived from an EMBL/GenBank/DDBJ whole genome shotgun (WGS) entry which is preliminary data.</text>
</comment>
<dbReference type="PANTHER" id="PTHR30399:SF1">
    <property type="entry name" value="UTP PYROPHOSPHATASE"/>
    <property type="match status" value="1"/>
</dbReference>
<reference evidence="2 3" key="1">
    <citation type="submission" date="2020-03" db="EMBL/GenBank/DDBJ databases">
        <title>Draft Genome Sequence of 2-Methylisoborneol Producing Pseudanabaena yagii Strain GIHE-NHR1 Isolated from North Han River in South Korea.</title>
        <authorList>
            <person name="Jeong J."/>
        </authorList>
    </citation>
    <scope>NUCLEOTIDE SEQUENCE [LARGE SCALE GENOMIC DNA]</scope>
    <source>
        <strain evidence="2 3">GIHE-NHR1</strain>
    </source>
</reference>